<organism evidence="1 2">
    <name type="scientific">Massilia violaceinigra</name>
    <dbReference type="NCBI Taxonomy" id="2045208"/>
    <lineage>
        <taxon>Bacteria</taxon>
        <taxon>Pseudomonadati</taxon>
        <taxon>Pseudomonadota</taxon>
        <taxon>Betaproteobacteria</taxon>
        <taxon>Burkholderiales</taxon>
        <taxon>Oxalobacteraceae</taxon>
        <taxon>Telluria group</taxon>
        <taxon>Massilia</taxon>
    </lineage>
</organism>
<gene>
    <name evidence="1" type="ORF">CR152_23650</name>
</gene>
<dbReference type="KEGG" id="mass:CR152_23650"/>
<dbReference type="AlphaFoldDB" id="A0A2D2DQC1"/>
<evidence type="ECO:0000313" key="2">
    <source>
        <dbReference type="Proteomes" id="UP000229897"/>
    </source>
</evidence>
<name>A0A2D2DQC1_9BURK</name>
<evidence type="ECO:0000313" key="1">
    <source>
        <dbReference type="EMBL" id="ATQ77177.1"/>
    </source>
</evidence>
<sequence length="287" mass="30798">MFVGMALGAANAPAQTPAKKSGPAAKAGDRSFAPVHWDPALPPTAYARNDPKQVFAWVKRKIDAVPGKIDEFSSSADREANAAAVAAAMSAVAPIAFLTKCEAEYDAERQAFMVKQKTTAFRDSLLKQPDAKALTLRKLVLRSDIIESSKSATQNAYGARSMVTYTQLSELALGVPAGAMYEPAGAVVRGNYTATVMPYAYEFIHYTTAVSMPAAEARAKKSPFGCIAVASLEAPYLFSYEERESTTHIAPSLDVIYGTGLLGRLDRVQVYDKASGKIYATHERDGL</sequence>
<protein>
    <submittedName>
        <fullName evidence="1">Uncharacterized protein</fullName>
    </submittedName>
</protein>
<dbReference type="Proteomes" id="UP000229897">
    <property type="component" value="Chromosome"/>
</dbReference>
<reference evidence="1" key="1">
    <citation type="submission" date="2017-10" db="EMBL/GenBank/DDBJ databases">
        <title>Massilia psychrophilum sp. nov., a novel purple-pigmented bacterium isolated from Tianshan glacier, Xinjiang Municipality, China.</title>
        <authorList>
            <person name="Wang H."/>
        </authorList>
    </citation>
    <scope>NUCLEOTIDE SEQUENCE [LARGE SCALE GENOMIC DNA]</scope>
    <source>
        <strain evidence="1">B2</strain>
    </source>
</reference>
<proteinExistence type="predicted"/>
<accession>A0A2D2DQC1</accession>
<keyword evidence="2" id="KW-1185">Reference proteome</keyword>
<dbReference type="EMBL" id="CP024608">
    <property type="protein sequence ID" value="ATQ77177.1"/>
    <property type="molecule type" value="Genomic_DNA"/>
</dbReference>